<evidence type="ECO:0000313" key="2">
    <source>
        <dbReference type="EMBL" id="MCP2261009.1"/>
    </source>
</evidence>
<protein>
    <submittedName>
        <fullName evidence="2">Pimeloyl-ACP methyl ester carboxylesterase</fullName>
    </submittedName>
</protein>
<dbReference type="InterPro" id="IPR000073">
    <property type="entry name" value="AB_hydrolase_1"/>
</dbReference>
<name>A0ABT1HZS5_STRSD</name>
<evidence type="ECO:0000259" key="1">
    <source>
        <dbReference type="Pfam" id="PF00561"/>
    </source>
</evidence>
<dbReference type="PANTHER" id="PTHR43689:SF8">
    <property type="entry name" value="ALPHA_BETA-HYDROLASES SUPERFAMILY PROTEIN"/>
    <property type="match status" value="1"/>
</dbReference>
<dbReference type="EMBL" id="JAMTCP010000034">
    <property type="protein sequence ID" value="MCP2261009.1"/>
    <property type="molecule type" value="Genomic_DNA"/>
</dbReference>
<dbReference type="SUPFAM" id="SSF53474">
    <property type="entry name" value="alpha/beta-Hydrolases"/>
    <property type="match status" value="1"/>
</dbReference>
<dbReference type="RefSeq" id="WP_253671852.1">
    <property type="nucleotide sequence ID" value="NZ_JAMTCP010000034.1"/>
</dbReference>
<gene>
    <name evidence="2" type="ORF">LX15_004729</name>
</gene>
<feature type="domain" description="AB hydrolase-1" evidence="1">
    <location>
        <begin position="34"/>
        <end position="130"/>
    </location>
</feature>
<proteinExistence type="predicted"/>
<dbReference type="Pfam" id="PF00561">
    <property type="entry name" value="Abhydrolase_1"/>
    <property type="match status" value="1"/>
</dbReference>
<dbReference type="Gene3D" id="3.40.50.1820">
    <property type="entry name" value="alpha/beta hydrolase"/>
    <property type="match status" value="1"/>
</dbReference>
<keyword evidence="3" id="KW-1185">Reference proteome</keyword>
<organism evidence="2 3">
    <name type="scientific">Streptoalloteichus tenebrarius (strain ATCC 17920 / DSM 40477 / JCM 4838 / CBS 697.72 / NBRC 16177 / NCIMB 11028 / NRRL B-12390 / A12253. 1 / ISP 5477)</name>
    <name type="common">Streptomyces tenebrarius</name>
    <dbReference type="NCBI Taxonomy" id="1933"/>
    <lineage>
        <taxon>Bacteria</taxon>
        <taxon>Bacillati</taxon>
        <taxon>Actinomycetota</taxon>
        <taxon>Actinomycetes</taxon>
        <taxon>Pseudonocardiales</taxon>
        <taxon>Pseudonocardiaceae</taxon>
        <taxon>Streptoalloteichus</taxon>
    </lineage>
</organism>
<dbReference type="PRINTS" id="PR00111">
    <property type="entry name" value="ABHYDROLASE"/>
</dbReference>
<evidence type="ECO:0000313" key="3">
    <source>
        <dbReference type="Proteomes" id="UP001205311"/>
    </source>
</evidence>
<dbReference type="PRINTS" id="PR00412">
    <property type="entry name" value="EPOXHYDRLASE"/>
</dbReference>
<dbReference type="InterPro" id="IPR029058">
    <property type="entry name" value="AB_hydrolase_fold"/>
</dbReference>
<dbReference type="PANTHER" id="PTHR43689">
    <property type="entry name" value="HYDROLASE"/>
    <property type="match status" value="1"/>
</dbReference>
<dbReference type="InterPro" id="IPR000639">
    <property type="entry name" value="Epox_hydrolase-like"/>
</dbReference>
<reference evidence="2 3" key="1">
    <citation type="submission" date="2022-06" db="EMBL/GenBank/DDBJ databases">
        <title>Genomic Encyclopedia of Archaeal and Bacterial Type Strains, Phase II (KMG-II): from individual species to whole genera.</title>
        <authorList>
            <person name="Goeker M."/>
        </authorList>
    </citation>
    <scope>NUCLEOTIDE SEQUENCE [LARGE SCALE GENOMIC DNA]</scope>
    <source>
        <strain evidence="2 3">DSM 40477</strain>
    </source>
</reference>
<sequence length="299" mass="32451">MNAPTATRDRTVEEHWTTVDGTLTRYLEAGHGHPVLLIPGEGSVSEEWWDILTGLAGTHRAIAIDLPGYGYTEPIPHASPESLATFVWRFARTLGLERPALVGHSLGGAVAVHAALQRPRHVPALALVSSAGMGRAINPLMIVQSVTPLGDLTVWLIPRLILGPTVLVLSEAIAGSLHPWRIDAHWWFSQILAVSTPGTLNTTLRSQRQAVGVLGQKHPLLHRLPELPMPTLVAWGVHDLLVPFWQAVAARRRLRRGRLRLLPLTGHLLPLEAPDALLAALRPLLADLDHAVVEEGSPA</sequence>
<accession>A0ABT1HZS5</accession>
<comment type="caution">
    <text evidence="2">The sequence shown here is derived from an EMBL/GenBank/DDBJ whole genome shotgun (WGS) entry which is preliminary data.</text>
</comment>
<dbReference type="Proteomes" id="UP001205311">
    <property type="component" value="Unassembled WGS sequence"/>
</dbReference>